<evidence type="ECO:0000256" key="3">
    <source>
        <dbReference type="ARBA" id="ARBA00022490"/>
    </source>
</evidence>
<proteinExistence type="predicted"/>
<keyword evidence="11" id="KW-1185">Reference proteome</keyword>
<reference evidence="11" key="1">
    <citation type="journal article" date="2020" name="Stud. Mycol.">
        <title>101 Dothideomycetes genomes: A test case for predicting lifestyles and emergence of pathogens.</title>
        <authorList>
            <person name="Haridas S."/>
            <person name="Albert R."/>
            <person name="Binder M."/>
            <person name="Bloem J."/>
            <person name="LaButti K."/>
            <person name="Salamov A."/>
            <person name="Andreopoulos B."/>
            <person name="Baker S."/>
            <person name="Barry K."/>
            <person name="Bills G."/>
            <person name="Bluhm B."/>
            <person name="Cannon C."/>
            <person name="Castanera R."/>
            <person name="Culley D."/>
            <person name="Daum C."/>
            <person name="Ezra D."/>
            <person name="Gonzalez J."/>
            <person name="Henrissat B."/>
            <person name="Kuo A."/>
            <person name="Liang C."/>
            <person name="Lipzen A."/>
            <person name="Lutzoni F."/>
            <person name="Magnuson J."/>
            <person name="Mondo S."/>
            <person name="Nolan M."/>
            <person name="Ohm R."/>
            <person name="Pangilinan J."/>
            <person name="Park H.-J."/>
            <person name="Ramirez L."/>
            <person name="Alfaro M."/>
            <person name="Sun H."/>
            <person name="Tritt A."/>
            <person name="Yoshinaga Y."/>
            <person name="Zwiers L.-H."/>
            <person name="Turgeon B."/>
            <person name="Goodwin S."/>
            <person name="Spatafora J."/>
            <person name="Crous P."/>
            <person name="Grigoriev I."/>
        </authorList>
    </citation>
    <scope>NUCLEOTIDE SEQUENCE [LARGE SCALE GENOMIC DNA]</scope>
    <source>
        <strain evidence="11">CECT 20119</strain>
    </source>
</reference>
<dbReference type="PRINTS" id="PR00369">
    <property type="entry name" value="FLAVODOXIN"/>
</dbReference>
<dbReference type="Gene3D" id="3.40.50.80">
    <property type="entry name" value="Nucleotide-binding domain of ferredoxin-NADP reductase (FNR) module"/>
    <property type="match status" value="1"/>
</dbReference>
<evidence type="ECO:0000256" key="6">
    <source>
        <dbReference type="ARBA" id="ARBA00022827"/>
    </source>
</evidence>
<dbReference type="GO" id="GO:0050660">
    <property type="term" value="F:flavin adenine dinucleotide binding"/>
    <property type="evidence" value="ECO:0007669"/>
    <property type="project" value="TreeGrafter"/>
</dbReference>
<evidence type="ECO:0000256" key="4">
    <source>
        <dbReference type="ARBA" id="ARBA00022630"/>
    </source>
</evidence>
<dbReference type="GO" id="GO:0016491">
    <property type="term" value="F:oxidoreductase activity"/>
    <property type="evidence" value="ECO:0007669"/>
    <property type="project" value="UniProtKB-KW"/>
</dbReference>
<dbReference type="PANTHER" id="PTHR19384">
    <property type="entry name" value="NITRIC OXIDE SYNTHASE-RELATED"/>
    <property type="match status" value="1"/>
</dbReference>
<evidence type="ECO:0000256" key="2">
    <source>
        <dbReference type="ARBA" id="ARBA00001974"/>
    </source>
</evidence>
<organism evidence="10 11">
    <name type="scientific">Elsinoe ampelina</name>
    <dbReference type="NCBI Taxonomy" id="302913"/>
    <lineage>
        <taxon>Eukaryota</taxon>
        <taxon>Fungi</taxon>
        <taxon>Dikarya</taxon>
        <taxon>Ascomycota</taxon>
        <taxon>Pezizomycotina</taxon>
        <taxon>Dothideomycetes</taxon>
        <taxon>Dothideomycetidae</taxon>
        <taxon>Myriangiales</taxon>
        <taxon>Elsinoaceae</taxon>
        <taxon>Elsinoe</taxon>
    </lineage>
</organism>
<keyword evidence="6" id="KW-0274">FAD</keyword>
<keyword evidence="4" id="KW-0285">Flavoprotein</keyword>
<dbReference type="InterPro" id="IPR001709">
    <property type="entry name" value="Flavoprot_Pyr_Nucl_cyt_Rdtase"/>
</dbReference>
<keyword evidence="7" id="KW-0521">NADP</keyword>
<dbReference type="InterPro" id="IPR001433">
    <property type="entry name" value="OxRdtase_FAD/NAD-bd"/>
</dbReference>
<dbReference type="Gene3D" id="1.20.990.10">
    <property type="entry name" value="NADPH-cytochrome p450 Reductase, Chain A, domain 3"/>
    <property type="match status" value="1"/>
</dbReference>
<dbReference type="OrthoDB" id="1856718at2759"/>
<keyword evidence="8" id="KW-0560">Oxidoreductase</keyword>
<keyword evidence="3" id="KW-0963">Cytoplasm</keyword>
<comment type="cofactor">
    <cofactor evidence="1">
        <name>FMN</name>
        <dbReference type="ChEBI" id="CHEBI:58210"/>
    </cofactor>
</comment>
<protein>
    <recommendedName>
        <fullName evidence="9">Flavodoxin-like domain-containing protein</fullName>
    </recommendedName>
</protein>
<dbReference type="InterPro" id="IPR008254">
    <property type="entry name" value="Flavodoxin/NO_synth"/>
</dbReference>
<dbReference type="Pfam" id="PF00667">
    <property type="entry name" value="FAD_binding_1"/>
    <property type="match status" value="1"/>
</dbReference>
<dbReference type="Gene3D" id="3.40.50.360">
    <property type="match status" value="1"/>
</dbReference>
<dbReference type="Proteomes" id="UP000799538">
    <property type="component" value="Unassembled WGS sequence"/>
</dbReference>
<dbReference type="SUPFAM" id="SSF52343">
    <property type="entry name" value="Ferredoxin reductase-like, C-terminal NADP-linked domain"/>
    <property type="match status" value="1"/>
</dbReference>
<dbReference type="GO" id="GO:0010181">
    <property type="term" value="F:FMN binding"/>
    <property type="evidence" value="ECO:0007669"/>
    <property type="project" value="InterPro"/>
</dbReference>
<comment type="cofactor">
    <cofactor evidence="2">
        <name>FAD</name>
        <dbReference type="ChEBI" id="CHEBI:57692"/>
    </cofactor>
</comment>
<dbReference type="GO" id="GO:0005829">
    <property type="term" value="C:cytosol"/>
    <property type="evidence" value="ECO:0007669"/>
    <property type="project" value="TreeGrafter"/>
</dbReference>
<evidence type="ECO:0000313" key="10">
    <source>
        <dbReference type="EMBL" id="KAF2218716.1"/>
    </source>
</evidence>
<dbReference type="InterPro" id="IPR029039">
    <property type="entry name" value="Flavoprotein-like_sf"/>
</dbReference>
<dbReference type="InterPro" id="IPR017938">
    <property type="entry name" value="Riboflavin_synthase-like_b-brl"/>
</dbReference>
<keyword evidence="5" id="KW-0288">FMN</keyword>
<evidence type="ECO:0000256" key="1">
    <source>
        <dbReference type="ARBA" id="ARBA00001917"/>
    </source>
</evidence>
<feature type="domain" description="Flavodoxin-like" evidence="9">
    <location>
        <begin position="9"/>
        <end position="153"/>
    </location>
</feature>
<dbReference type="PROSITE" id="PS50902">
    <property type="entry name" value="FLAVODOXIN_LIKE"/>
    <property type="match status" value="1"/>
</dbReference>
<dbReference type="InterPro" id="IPR023173">
    <property type="entry name" value="NADPH_Cyt_P450_Rdtase_alpha"/>
</dbReference>
<sequence>MFSSQGRSALVLYGSETGNAQDVAEEIGRLTERLRFETVVLDLDSIEIRDLLKYTVVIISISTTGQGEFPQNARAFWKTLLSSRLKPGILRRVRFSSFGLGDSSYPRYNVVHRMLHGRLLQLGAQSFCQRGEGNEQHPEGHSADFRTWILDLRQNLEKHFPLPEGQDIIPEKTFIEPKWKLQLAPVAKSMSNGTSEPAKAYGNPDESLIPIRDVVLADLTSNARLTPSDHFQDVRLMDLSLHAQISYSAGAVAVIYPKNFPKDVDDFINEQGWSSVADLPIQLVPTASNTSQISPSPLRHIELRPETTLRTLLTNNLDILSIPRRSFFSSLAYFTRCGTEDEQYQQERIMELANPELIDELWDYTTRPRRTILEIMPEFTSIKIPWEVQLLVAIANPPNPIIKYRKRHGVCTRYIATLRPGQQLSISMQAGYLGVKPKDYEVPMILIGPGTGLAPMRSLIYERLQCAQEGGFDCQGRPLDGCMLFFGCRSRKADYFFKDEWTELKEQGLQTHVALSREKDVPRKYVQDLIKEEADAVFEAIDARMGKIFVCGSSGNMPKGVRQAFVDIIKDKQGSSEEAAEAYLDRLEKQGRYKQETW</sequence>
<gene>
    <name evidence="10" type="ORF">BDZ85DRAFT_207516</name>
</gene>
<dbReference type="InterPro" id="IPR003097">
    <property type="entry name" value="CysJ-like_FAD-binding"/>
</dbReference>
<evidence type="ECO:0000313" key="11">
    <source>
        <dbReference type="Proteomes" id="UP000799538"/>
    </source>
</evidence>
<dbReference type="PANTHER" id="PTHR19384:SF10">
    <property type="entry name" value="NADPH-DEPENDENT DIFLAVIN OXIDOREDUCTASE 1"/>
    <property type="match status" value="1"/>
</dbReference>
<name>A0A6A6FYZ1_9PEZI</name>
<dbReference type="SUPFAM" id="SSF63380">
    <property type="entry name" value="Riboflavin synthase domain-like"/>
    <property type="match status" value="1"/>
</dbReference>
<dbReference type="EMBL" id="ML992530">
    <property type="protein sequence ID" value="KAF2218716.1"/>
    <property type="molecule type" value="Genomic_DNA"/>
</dbReference>
<dbReference type="InterPro" id="IPR001094">
    <property type="entry name" value="Flavdoxin-like"/>
</dbReference>
<dbReference type="InterPro" id="IPR039261">
    <property type="entry name" value="FNR_nucleotide-bd"/>
</dbReference>
<evidence type="ECO:0000256" key="5">
    <source>
        <dbReference type="ARBA" id="ARBA00022643"/>
    </source>
</evidence>
<dbReference type="Pfam" id="PF00258">
    <property type="entry name" value="Flavodoxin_1"/>
    <property type="match status" value="1"/>
</dbReference>
<dbReference type="AlphaFoldDB" id="A0A6A6FYZ1"/>
<dbReference type="Gene3D" id="2.40.30.10">
    <property type="entry name" value="Translation factors"/>
    <property type="match status" value="1"/>
</dbReference>
<evidence type="ECO:0000256" key="8">
    <source>
        <dbReference type="ARBA" id="ARBA00023002"/>
    </source>
</evidence>
<dbReference type="SUPFAM" id="SSF52218">
    <property type="entry name" value="Flavoproteins"/>
    <property type="match status" value="1"/>
</dbReference>
<dbReference type="PRINTS" id="PR00371">
    <property type="entry name" value="FPNCR"/>
</dbReference>
<accession>A0A6A6FYZ1</accession>
<evidence type="ECO:0000259" key="9">
    <source>
        <dbReference type="PROSITE" id="PS50902"/>
    </source>
</evidence>
<evidence type="ECO:0000256" key="7">
    <source>
        <dbReference type="ARBA" id="ARBA00022857"/>
    </source>
</evidence>
<dbReference type="Pfam" id="PF00175">
    <property type="entry name" value="NAD_binding_1"/>
    <property type="match status" value="1"/>
</dbReference>
<dbReference type="FunFam" id="3.40.50.80:FF:000030">
    <property type="entry name" value="NADPH-dependent diflavin oxidoreductase 1"/>
    <property type="match status" value="1"/>
</dbReference>